<organism evidence="1 2">
    <name type="scientific">Streptomyces paradoxus</name>
    <dbReference type="NCBI Taxonomy" id="66375"/>
    <lineage>
        <taxon>Bacteria</taxon>
        <taxon>Bacillati</taxon>
        <taxon>Actinomycetota</taxon>
        <taxon>Actinomycetes</taxon>
        <taxon>Kitasatosporales</taxon>
        <taxon>Streptomycetaceae</taxon>
        <taxon>Streptomyces</taxon>
    </lineage>
</organism>
<gene>
    <name evidence="1" type="ORF">HNR57_006896</name>
</gene>
<comment type="caution">
    <text evidence="1">The sequence shown here is derived from an EMBL/GenBank/DDBJ whole genome shotgun (WGS) entry which is preliminary data.</text>
</comment>
<dbReference type="Proteomes" id="UP000591537">
    <property type="component" value="Unassembled WGS sequence"/>
</dbReference>
<protein>
    <submittedName>
        <fullName evidence="1">Uncharacterized protein</fullName>
    </submittedName>
</protein>
<name>A0A7W9WLS5_9ACTN</name>
<evidence type="ECO:0000313" key="1">
    <source>
        <dbReference type="EMBL" id="MBB6080945.1"/>
    </source>
</evidence>
<proteinExistence type="predicted"/>
<dbReference type="AlphaFoldDB" id="A0A7W9WLS5"/>
<sequence>MGPDRRRRVHRWLNTLLGITISKELNDLFSVAPFGPARSRNA</sequence>
<evidence type="ECO:0000313" key="2">
    <source>
        <dbReference type="Proteomes" id="UP000591537"/>
    </source>
</evidence>
<reference evidence="1 2" key="1">
    <citation type="submission" date="2020-08" db="EMBL/GenBank/DDBJ databases">
        <title>Genomic Encyclopedia of Type Strains, Phase IV (KMG-IV): sequencing the most valuable type-strain genomes for metagenomic binning, comparative biology and taxonomic classification.</title>
        <authorList>
            <person name="Goeker M."/>
        </authorList>
    </citation>
    <scope>NUCLEOTIDE SEQUENCE [LARGE SCALE GENOMIC DNA]</scope>
    <source>
        <strain evidence="1 2">DSM 43350</strain>
    </source>
</reference>
<dbReference type="EMBL" id="JACHGV010000014">
    <property type="protein sequence ID" value="MBB6080945.1"/>
    <property type="molecule type" value="Genomic_DNA"/>
</dbReference>
<keyword evidence="2" id="KW-1185">Reference proteome</keyword>
<accession>A0A7W9WLS5</accession>